<dbReference type="GO" id="GO:0005886">
    <property type="term" value="C:plasma membrane"/>
    <property type="evidence" value="ECO:0007669"/>
    <property type="project" value="InterPro"/>
</dbReference>
<accession>A0A9D2JF80</accession>
<keyword evidence="1" id="KW-1003">Cell membrane</keyword>
<name>A0A9D2JF80_9FIRM</name>
<dbReference type="AlphaFoldDB" id="A0A9D2JF80"/>
<evidence type="ECO:0000313" key="11">
    <source>
        <dbReference type="EMBL" id="HIZ48290.1"/>
    </source>
</evidence>
<dbReference type="SMART" id="SM01207">
    <property type="entry name" value="G3P_acyltransf"/>
    <property type="match status" value="1"/>
</dbReference>
<keyword evidence="7 10" id="KW-0472">Membrane</keyword>
<dbReference type="Proteomes" id="UP000824031">
    <property type="component" value="Unassembled WGS sequence"/>
</dbReference>
<dbReference type="GO" id="GO:0043772">
    <property type="term" value="F:acyl-phosphate glycerol-3-phosphate acyltransferase activity"/>
    <property type="evidence" value="ECO:0007669"/>
    <property type="project" value="InterPro"/>
</dbReference>
<reference evidence="11" key="1">
    <citation type="journal article" date="2021" name="PeerJ">
        <title>Extensive microbial diversity within the chicken gut microbiome revealed by metagenomics and culture.</title>
        <authorList>
            <person name="Gilroy R."/>
            <person name="Ravi A."/>
            <person name="Getino M."/>
            <person name="Pursley I."/>
            <person name="Horton D.L."/>
            <person name="Alikhan N.F."/>
            <person name="Baker D."/>
            <person name="Gharbi K."/>
            <person name="Hall N."/>
            <person name="Watson M."/>
            <person name="Adriaenssens E.M."/>
            <person name="Foster-Nyarko E."/>
            <person name="Jarju S."/>
            <person name="Secka A."/>
            <person name="Antonio M."/>
            <person name="Oren A."/>
            <person name="Chaudhuri R.R."/>
            <person name="La Ragione R."/>
            <person name="Hildebrand F."/>
            <person name="Pallen M.J."/>
        </authorList>
    </citation>
    <scope>NUCLEOTIDE SEQUENCE</scope>
    <source>
        <strain evidence="11">3436</strain>
    </source>
</reference>
<organism evidence="11 12">
    <name type="scientific">Candidatus Gemmiger excrementavium</name>
    <dbReference type="NCBI Taxonomy" id="2838608"/>
    <lineage>
        <taxon>Bacteria</taxon>
        <taxon>Bacillati</taxon>
        <taxon>Bacillota</taxon>
        <taxon>Clostridia</taxon>
        <taxon>Eubacteriales</taxon>
        <taxon>Gemmiger</taxon>
    </lineage>
</organism>
<keyword evidence="3" id="KW-0808">Transferase</keyword>
<evidence type="ECO:0000256" key="4">
    <source>
        <dbReference type="ARBA" id="ARBA00022692"/>
    </source>
</evidence>
<evidence type="ECO:0000256" key="8">
    <source>
        <dbReference type="ARBA" id="ARBA00023209"/>
    </source>
</evidence>
<keyword evidence="8" id="KW-0594">Phospholipid biosynthesis</keyword>
<protein>
    <submittedName>
        <fullName evidence="11">Glycerol-3-phosphate acyltransferase</fullName>
    </submittedName>
</protein>
<dbReference type="PANTHER" id="PTHR30309">
    <property type="entry name" value="INNER MEMBRANE PROTEIN YGIH"/>
    <property type="match status" value="1"/>
</dbReference>
<keyword evidence="11" id="KW-0012">Acyltransferase</keyword>
<evidence type="ECO:0000313" key="12">
    <source>
        <dbReference type="Proteomes" id="UP000824031"/>
    </source>
</evidence>
<feature type="transmembrane region" description="Helical" evidence="10">
    <location>
        <begin position="119"/>
        <end position="144"/>
    </location>
</feature>
<reference evidence="11" key="2">
    <citation type="submission" date="2021-04" db="EMBL/GenBank/DDBJ databases">
        <authorList>
            <person name="Gilroy R."/>
        </authorList>
    </citation>
    <scope>NUCLEOTIDE SEQUENCE</scope>
    <source>
        <strain evidence="11">3436</strain>
    </source>
</reference>
<dbReference type="GO" id="GO:0008654">
    <property type="term" value="P:phospholipid biosynthetic process"/>
    <property type="evidence" value="ECO:0007669"/>
    <property type="project" value="UniProtKB-KW"/>
</dbReference>
<dbReference type="EMBL" id="DXBO01000093">
    <property type="protein sequence ID" value="HIZ48290.1"/>
    <property type="molecule type" value="Genomic_DNA"/>
</dbReference>
<keyword evidence="4 10" id="KW-0812">Transmembrane</keyword>
<evidence type="ECO:0000256" key="9">
    <source>
        <dbReference type="ARBA" id="ARBA00023264"/>
    </source>
</evidence>
<keyword evidence="6" id="KW-0443">Lipid metabolism</keyword>
<keyword evidence="9" id="KW-1208">Phospholipid metabolism</keyword>
<proteinExistence type="predicted"/>
<evidence type="ECO:0000256" key="1">
    <source>
        <dbReference type="ARBA" id="ARBA00022475"/>
    </source>
</evidence>
<dbReference type="InterPro" id="IPR003811">
    <property type="entry name" value="G3P_acylTferase_PlsY"/>
</dbReference>
<comment type="caution">
    <text evidence="11">The sequence shown here is derived from an EMBL/GenBank/DDBJ whole genome shotgun (WGS) entry which is preliminary data.</text>
</comment>
<dbReference type="PANTHER" id="PTHR30309:SF0">
    <property type="entry name" value="GLYCEROL-3-PHOSPHATE ACYLTRANSFERASE-RELATED"/>
    <property type="match status" value="1"/>
</dbReference>
<keyword evidence="2" id="KW-0444">Lipid biosynthesis</keyword>
<keyword evidence="5 10" id="KW-1133">Transmembrane helix</keyword>
<evidence type="ECO:0000256" key="2">
    <source>
        <dbReference type="ARBA" id="ARBA00022516"/>
    </source>
</evidence>
<feature type="transmembrane region" description="Helical" evidence="10">
    <location>
        <begin position="164"/>
        <end position="184"/>
    </location>
</feature>
<dbReference type="Pfam" id="PF02660">
    <property type="entry name" value="G3P_acyltransf"/>
    <property type="match status" value="1"/>
</dbReference>
<gene>
    <name evidence="11" type="ORF">H9810_06210</name>
</gene>
<feature type="transmembrane region" description="Helical" evidence="10">
    <location>
        <begin position="88"/>
        <end position="107"/>
    </location>
</feature>
<sequence length="208" mass="21729">MSDEQGLLLRVLCLVAGYVFGCFPCADVAARCVAGAPLRFVGDGSSRTSNIRRYLGKTAVAGVVTGNVLKTWLSCWFCYKLAAPELEYAAMLYAGFGVLLGHSWPLVGNHRGGQGGVVVWAWVAACLPVSGILCVLAGAVVALGTECGVLGALAVPLLAVPVAWLQYGAPSAGLMLAAALIVAWQYRAELAQTCTGDGKGPIRRFFLH</sequence>
<evidence type="ECO:0000256" key="5">
    <source>
        <dbReference type="ARBA" id="ARBA00022989"/>
    </source>
</evidence>
<evidence type="ECO:0000256" key="10">
    <source>
        <dbReference type="SAM" id="Phobius"/>
    </source>
</evidence>
<evidence type="ECO:0000256" key="3">
    <source>
        <dbReference type="ARBA" id="ARBA00022679"/>
    </source>
</evidence>
<evidence type="ECO:0000256" key="7">
    <source>
        <dbReference type="ARBA" id="ARBA00023136"/>
    </source>
</evidence>
<evidence type="ECO:0000256" key="6">
    <source>
        <dbReference type="ARBA" id="ARBA00023098"/>
    </source>
</evidence>